<dbReference type="GO" id="GO:0006826">
    <property type="term" value="P:iron ion transport"/>
    <property type="evidence" value="ECO:0007669"/>
    <property type="project" value="TreeGrafter"/>
</dbReference>
<feature type="compositionally biased region" description="Basic and acidic residues" evidence="8">
    <location>
        <begin position="538"/>
        <end position="566"/>
    </location>
</feature>
<dbReference type="GO" id="GO:0006879">
    <property type="term" value="P:intracellular iron ion homeostasis"/>
    <property type="evidence" value="ECO:0007669"/>
    <property type="project" value="TreeGrafter"/>
</dbReference>
<dbReference type="Pfam" id="PF08030">
    <property type="entry name" value="NAD_binding_6"/>
    <property type="match status" value="1"/>
</dbReference>
<keyword evidence="2" id="KW-0813">Transport</keyword>
<protein>
    <recommendedName>
        <fullName evidence="15">FAD-binding FR-type domain-containing protein</fullName>
    </recommendedName>
</protein>
<evidence type="ECO:0000259" key="12">
    <source>
        <dbReference type="Pfam" id="PF08030"/>
    </source>
</evidence>
<feature type="domain" description="Ferric oxidoreductase" evidence="11">
    <location>
        <begin position="286"/>
        <end position="402"/>
    </location>
</feature>
<evidence type="ECO:0000256" key="10">
    <source>
        <dbReference type="SAM" id="SignalP"/>
    </source>
</evidence>
<evidence type="ECO:0000256" key="4">
    <source>
        <dbReference type="ARBA" id="ARBA00022989"/>
    </source>
</evidence>
<accession>A0A6A6CTF8</accession>
<proteinExistence type="predicted"/>
<dbReference type="Gene3D" id="3.40.50.80">
    <property type="entry name" value="Nucleotide-binding domain of ferredoxin-NADP reductase (FNR) module"/>
    <property type="match status" value="1"/>
</dbReference>
<dbReference type="SUPFAM" id="SSF52343">
    <property type="entry name" value="Ferredoxin reductase-like, C-terminal NADP-linked domain"/>
    <property type="match status" value="1"/>
</dbReference>
<dbReference type="SFLD" id="SFLDG01168">
    <property type="entry name" value="Ferric_reductase_subgroup_(FRE"/>
    <property type="match status" value="1"/>
</dbReference>
<dbReference type="InterPro" id="IPR051410">
    <property type="entry name" value="Ferric/Cupric_Reductase"/>
</dbReference>
<dbReference type="GO" id="GO:0000293">
    <property type="term" value="F:ferric-chelate reductase activity"/>
    <property type="evidence" value="ECO:0007669"/>
    <property type="project" value="TreeGrafter"/>
</dbReference>
<evidence type="ECO:0000256" key="7">
    <source>
        <dbReference type="ARBA" id="ARBA00023136"/>
    </source>
</evidence>
<keyword evidence="14" id="KW-1185">Reference proteome</keyword>
<evidence type="ECO:0008006" key="15">
    <source>
        <dbReference type="Google" id="ProtNLM"/>
    </source>
</evidence>
<keyword evidence="6" id="KW-0406">Ion transport</keyword>
<keyword evidence="4 9" id="KW-1133">Transmembrane helix</keyword>
<evidence type="ECO:0000313" key="14">
    <source>
        <dbReference type="Proteomes" id="UP000799537"/>
    </source>
</evidence>
<evidence type="ECO:0000259" key="11">
    <source>
        <dbReference type="Pfam" id="PF01794"/>
    </source>
</evidence>
<evidence type="ECO:0000256" key="1">
    <source>
        <dbReference type="ARBA" id="ARBA00004141"/>
    </source>
</evidence>
<keyword evidence="7 9" id="KW-0472">Membrane</keyword>
<feature type="signal peptide" evidence="10">
    <location>
        <begin position="1"/>
        <end position="20"/>
    </location>
</feature>
<dbReference type="InterPro" id="IPR039261">
    <property type="entry name" value="FNR_nucleotide-bd"/>
</dbReference>
<feature type="transmembrane region" description="Helical" evidence="9">
    <location>
        <begin position="245"/>
        <end position="265"/>
    </location>
</feature>
<dbReference type="CDD" id="cd06186">
    <property type="entry name" value="NOX_Duox_like_FAD_NADP"/>
    <property type="match status" value="1"/>
</dbReference>
<keyword evidence="3 9" id="KW-0812">Transmembrane</keyword>
<evidence type="ECO:0000256" key="3">
    <source>
        <dbReference type="ARBA" id="ARBA00022692"/>
    </source>
</evidence>
<dbReference type="InterPro" id="IPR013121">
    <property type="entry name" value="Fe_red_NAD-bd_6"/>
</dbReference>
<comment type="subcellular location">
    <subcellularLocation>
        <location evidence="1">Membrane</location>
        <topology evidence="1">Multi-pass membrane protein</topology>
    </subcellularLocation>
</comment>
<evidence type="ECO:0000313" key="13">
    <source>
        <dbReference type="EMBL" id="KAF2170434.1"/>
    </source>
</evidence>
<dbReference type="AlphaFoldDB" id="A0A6A6CTF8"/>
<feature type="chain" id="PRO_5025379829" description="FAD-binding FR-type domain-containing protein" evidence="10">
    <location>
        <begin position="21"/>
        <end position="759"/>
    </location>
</feature>
<evidence type="ECO:0000256" key="5">
    <source>
        <dbReference type="ARBA" id="ARBA00023002"/>
    </source>
</evidence>
<feature type="transmembrane region" description="Helical" evidence="9">
    <location>
        <begin position="387"/>
        <end position="407"/>
    </location>
</feature>
<feature type="transmembrane region" description="Helical" evidence="9">
    <location>
        <begin position="162"/>
        <end position="183"/>
    </location>
</feature>
<reference evidence="13" key="1">
    <citation type="journal article" date="2020" name="Stud. Mycol.">
        <title>101 Dothideomycetes genomes: a test case for predicting lifestyles and emergence of pathogens.</title>
        <authorList>
            <person name="Haridas S."/>
            <person name="Albert R."/>
            <person name="Binder M."/>
            <person name="Bloem J."/>
            <person name="Labutti K."/>
            <person name="Salamov A."/>
            <person name="Andreopoulos B."/>
            <person name="Baker S."/>
            <person name="Barry K."/>
            <person name="Bills G."/>
            <person name="Bluhm B."/>
            <person name="Cannon C."/>
            <person name="Castanera R."/>
            <person name="Culley D."/>
            <person name="Daum C."/>
            <person name="Ezra D."/>
            <person name="Gonzalez J."/>
            <person name="Henrissat B."/>
            <person name="Kuo A."/>
            <person name="Liang C."/>
            <person name="Lipzen A."/>
            <person name="Lutzoni F."/>
            <person name="Magnuson J."/>
            <person name="Mondo S."/>
            <person name="Nolan M."/>
            <person name="Ohm R."/>
            <person name="Pangilinan J."/>
            <person name="Park H.-J."/>
            <person name="Ramirez L."/>
            <person name="Alfaro M."/>
            <person name="Sun H."/>
            <person name="Tritt A."/>
            <person name="Yoshinaga Y."/>
            <person name="Zwiers L.-H."/>
            <person name="Turgeon B."/>
            <person name="Goodwin S."/>
            <person name="Spatafora J."/>
            <person name="Crous P."/>
            <person name="Grigoriev I."/>
        </authorList>
    </citation>
    <scope>NUCLEOTIDE SEQUENCE</scope>
    <source>
        <strain evidence="13">ATCC 36951</strain>
    </source>
</reference>
<feature type="transmembrane region" description="Helical" evidence="9">
    <location>
        <begin position="358"/>
        <end position="380"/>
    </location>
</feature>
<feature type="compositionally biased region" description="Low complexity" evidence="8">
    <location>
        <begin position="508"/>
        <end position="519"/>
    </location>
</feature>
<feature type="region of interest" description="Disordered" evidence="8">
    <location>
        <begin position="506"/>
        <end position="566"/>
    </location>
</feature>
<dbReference type="SFLD" id="SFLDS00052">
    <property type="entry name" value="Ferric_Reductase_Domain"/>
    <property type="match status" value="1"/>
</dbReference>
<sequence length="759" mass="85152">MAPKALLILPVLASIQAVGAVTYLQGSQYCAAACSAALNHVSFDGKQPPSASHGSPVPCTNKHYILSLFYCASTYCTPNEARSGLAYNNETCLAEAGEPLPSYATFMEYPPAGSVGSVMRISEQDVKKQNFTRPIVPDQDFYSVGYDSTVAQNRATDYNWNFAWALYGYWGLVILIGTSNRALQYLRHRRSQPRLDLIKGESFGRQSDSPIARTGIWIRRHMVLPLAFGNHRETPFTVPTRVEGLLIALYVVMNFVFCFPGYHTFEGNLYAAETRIQLGQYFCNRAGTLAIANIPIIWIFATRNDPFLWLTGWSYASFSQFHRWAARTATLLAIAHGAGYSIIDGWEGAYHEAWQKEFWYCGAISVISMSVLIGSSLFFIRNRWYDVFLGIHFIFALMLLVCIWFHVKIQYGAFNGFIWPAVAIWSLDRILRWTRILCISVLPNLKGTKATATFDENKDLIRLDVTEFFKKHAPIPGSFYYVYEPGRLRGYESHPFTLCTWNHALPASRSSSSTSSLDSPIEKEMEKTSDDLLNSPNDSKDVELGIERTPTDDPIPDKRKSSEAHHTFLIRPRNGFTDRLRTKTSTLPGEEKSKDIRVLIEGPYGCELTIHQYSTVVLVVGGAGITAAISRMYSLLRTAGSPHFVRLVWATQKREMVDDICAHELDGVLGSPRLRTDFYITSSSTMRSPEGEKESRVTLNAGRPDIETILQEERSRCQGSMAVFCCGPSGMEASTRNGVVKLLGEKGSHVAFYQERFGW</sequence>
<feature type="transmembrane region" description="Helical" evidence="9">
    <location>
        <begin position="285"/>
        <end position="303"/>
    </location>
</feature>
<keyword evidence="10" id="KW-0732">Signal</keyword>
<feature type="compositionally biased region" description="Basic and acidic residues" evidence="8">
    <location>
        <begin position="520"/>
        <end position="530"/>
    </location>
</feature>
<dbReference type="PANTHER" id="PTHR32361">
    <property type="entry name" value="FERRIC/CUPRIC REDUCTASE TRANSMEMBRANE COMPONENT"/>
    <property type="match status" value="1"/>
</dbReference>
<dbReference type="GO" id="GO:0005886">
    <property type="term" value="C:plasma membrane"/>
    <property type="evidence" value="ECO:0007669"/>
    <property type="project" value="TreeGrafter"/>
</dbReference>
<name>A0A6A6CTF8_ZASCE</name>
<evidence type="ECO:0000256" key="2">
    <source>
        <dbReference type="ARBA" id="ARBA00022448"/>
    </source>
</evidence>
<feature type="domain" description="Ferric reductase NAD binding" evidence="12">
    <location>
        <begin position="613"/>
        <end position="738"/>
    </location>
</feature>
<dbReference type="Pfam" id="PF01794">
    <property type="entry name" value="Ferric_reduct"/>
    <property type="match status" value="1"/>
</dbReference>
<keyword evidence="5" id="KW-0560">Oxidoreductase</keyword>
<organism evidence="13 14">
    <name type="scientific">Zasmidium cellare ATCC 36951</name>
    <dbReference type="NCBI Taxonomy" id="1080233"/>
    <lineage>
        <taxon>Eukaryota</taxon>
        <taxon>Fungi</taxon>
        <taxon>Dikarya</taxon>
        <taxon>Ascomycota</taxon>
        <taxon>Pezizomycotina</taxon>
        <taxon>Dothideomycetes</taxon>
        <taxon>Dothideomycetidae</taxon>
        <taxon>Mycosphaerellales</taxon>
        <taxon>Mycosphaerellaceae</taxon>
        <taxon>Zasmidium</taxon>
    </lineage>
</organism>
<dbReference type="OrthoDB" id="167398at2759"/>
<dbReference type="GO" id="GO:0015677">
    <property type="term" value="P:copper ion import"/>
    <property type="evidence" value="ECO:0007669"/>
    <property type="project" value="TreeGrafter"/>
</dbReference>
<gene>
    <name evidence="13" type="ORF">M409DRAFT_19255</name>
</gene>
<feature type="transmembrane region" description="Helical" evidence="9">
    <location>
        <begin position="324"/>
        <end position="343"/>
    </location>
</feature>
<evidence type="ECO:0000256" key="8">
    <source>
        <dbReference type="SAM" id="MobiDB-lite"/>
    </source>
</evidence>
<dbReference type="PANTHER" id="PTHR32361:SF9">
    <property type="entry name" value="FERRIC REDUCTASE TRANSMEMBRANE COMPONENT 3-RELATED"/>
    <property type="match status" value="1"/>
</dbReference>
<evidence type="ECO:0000256" key="9">
    <source>
        <dbReference type="SAM" id="Phobius"/>
    </source>
</evidence>
<dbReference type="EMBL" id="ML993585">
    <property type="protein sequence ID" value="KAF2170434.1"/>
    <property type="molecule type" value="Genomic_DNA"/>
</dbReference>
<dbReference type="RefSeq" id="XP_033671323.1">
    <property type="nucleotide sequence ID" value="XM_033804849.1"/>
</dbReference>
<dbReference type="Proteomes" id="UP000799537">
    <property type="component" value="Unassembled WGS sequence"/>
</dbReference>
<evidence type="ECO:0000256" key="6">
    <source>
        <dbReference type="ARBA" id="ARBA00023065"/>
    </source>
</evidence>
<dbReference type="InterPro" id="IPR013130">
    <property type="entry name" value="Fe3_Rdtase_TM_dom"/>
</dbReference>
<dbReference type="GeneID" id="54558121"/>